<sequence>MNDLHEVRDVMGPADPCPPGAFDGAARDPAGRAAFERITASTARRTGPSRGTRRTAFRLVAAGGVAGALVLGTVVVTGGDGSPRPAGTQMTDTQYVLNVAATSVLKQPFTAPRPGQWVYTETRYLRSGQPGQGQVIKPGTPLKAQVDRDWVREDGALVAMYENGKLVTSPTGGGLPPTDYATVSKLPTDADGMLAWARKLKGRRDWNGSPFGLLGSLLLNNGALPPAQTAAIYRAMAKVPGVTVDRTSKDGAGHDAISVSAVIDGWAREEILLAPSTYAYKGHRTTVIQEHTTPTGGRYLKGAVESSSIRLVAGVVDRPGQRP</sequence>
<name>A0ABP8C6V7_9ACTN</name>
<dbReference type="RefSeq" id="WP_344898825.1">
    <property type="nucleotide sequence ID" value="NZ_BAABAS010000011.1"/>
</dbReference>
<keyword evidence="2" id="KW-0812">Transmembrane</keyword>
<proteinExistence type="predicted"/>
<feature type="transmembrane region" description="Helical" evidence="2">
    <location>
        <begin position="55"/>
        <end position="76"/>
    </location>
</feature>
<dbReference type="NCBIfam" id="NF038083">
    <property type="entry name" value="CU044_5270_fam"/>
    <property type="match status" value="1"/>
</dbReference>
<feature type="region of interest" description="Disordered" evidence="1">
    <location>
        <begin position="1"/>
        <end position="22"/>
    </location>
</feature>
<evidence type="ECO:0000256" key="2">
    <source>
        <dbReference type="SAM" id="Phobius"/>
    </source>
</evidence>
<keyword evidence="2" id="KW-1133">Transmembrane helix</keyword>
<dbReference type="EMBL" id="BAABAS010000011">
    <property type="protein sequence ID" value="GAA4234714.1"/>
    <property type="molecule type" value="Genomic_DNA"/>
</dbReference>
<evidence type="ECO:0000256" key="1">
    <source>
        <dbReference type="SAM" id="MobiDB-lite"/>
    </source>
</evidence>
<organism evidence="3 4">
    <name type="scientific">Actinomadura meridiana</name>
    <dbReference type="NCBI Taxonomy" id="559626"/>
    <lineage>
        <taxon>Bacteria</taxon>
        <taxon>Bacillati</taxon>
        <taxon>Actinomycetota</taxon>
        <taxon>Actinomycetes</taxon>
        <taxon>Streptosporangiales</taxon>
        <taxon>Thermomonosporaceae</taxon>
        <taxon>Actinomadura</taxon>
    </lineage>
</organism>
<gene>
    <name evidence="3" type="ORF">GCM10022254_40250</name>
</gene>
<keyword evidence="4" id="KW-1185">Reference proteome</keyword>
<evidence type="ECO:0000313" key="3">
    <source>
        <dbReference type="EMBL" id="GAA4234714.1"/>
    </source>
</evidence>
<dbReference type="InterPro" id="IPR047789">
    <property type="entry name" value="CU044_5270-like"/>
</dbReference>
<dbReference type="Proteomes" id="UP001501710">
    <property type="component" value="Unassembled WGS sequence"/>
</dbReference>
<accession>A0ABP8C6V7</accession>
<protein>
    <submittedName>
        <fullName evidence="3">CU044_5270 family protein</fullName>
    </submittedName>
</protein>
<reference evidence="4" key="1">
    <citation type="journal article" date="2019" name="Int. J. Syst. Evol. Microbiol.">
        <title>The Global Catalogue of Microorganisms (GCM) 10K type strain sequencing project: providing services to taxonomists for standard genome sequencing and annotation.</title>
        <authorList>
            <consortium name="The Broad Institute Genomics Platform"/>
            <consortium name="The Broad Institute Genome Sequencing Center for Infectious Disease"/>
            <person name="Wu L."/>
            <person name="Ma J."/>
        </authorList>
    </citation>
    <scope>NUCLEOTIDE SEQUENCE [LARGE SCALE GENOMIC DNA]</scope>
    <source>
        <strain evidence="4">JCM 17440</strain>
    </source>
</reference>
<comment type="caution">
    <text evidence="3">The sequence shown here is derived from an EMBL/GenBank/DDBJ whole genome shotgun (WGS) entry which is preliminary data.</text>
</comment>
<keyword evidence="2" id="KW-0472">Membrane</keyword>
<evidence type="ECO:0000313" key="4">
    <source>
        <dbReference type="Proteomes" id="UP001501710"/>
    </source>
</evidence>